<gene>
    <name evidence="9" type="ORF">LTR62_006325</name>
</gene>
<feature type="compositionally biased region" description="Gly residues" evidence="7">
    <location>
        <begin position="685"/>
        <end position="698"/>
    </location>
</feature>
<dbReference type="Pfam" id="PF04791">
    <property type="entry name" value="LMBR1"/>
    <property type="match status" value="1"/>
</dbReference>
<feature type="transmembrane region" description="Helical" evidence="8">
    <location>
        <begin position="136"/>
        <end position="153"/>
    </location>
</feature>
<evidence type="ECO:0000313" key="10">
    <source>
        <dbReference type="Proteomes" id="UP001310890"/>
    </source>
</evidence>
<evidence type="ECO:0000313" key="9">
    <source>
        <dbReference type="EMBL" id="KAK5110080.1"/>
    </source>
</evidence>
<feature type="transmembrane region" description="Helical" evidence="8">
    <location>
        <begin position="453"/>
        <end position="475"/>
    </location>
</feature>
<name>A0AAN7YEN9_9PEZI</name>
<feature type="transmembrane region" description="Helical" evidence="8">
    <location>
        <begin position="95"/>
        <end position="115"/>
    </location>
</feature>
<proteinExistence type="inferred from homology"/>
<comment type="similarity">
    <text evidence="2">Belongs to the LIMR family.</text>
</comment>
<keyword evidence="4 8" id="KW-1133">Transmembrane helix</keyword>
<evidence type="ECO:0000256" key="5">
    <source>
        <dbReference type="ARBA" id="ARBA00023136"/>
    </source>
</evidence>
<accession>A0AAN7YEN9</accession>
<keyword evidence="3 8" id="KW-0812">Transmembrane</keyword>
<dbReference type="InterPro" id="IPR006876">
    <property type="entry name" value="LMBR1-like_membr_prot"/>
</dbReference>
<comment type="subcellular location">
    <subcellularLocation>
        <location evidence="1">Membrane</location>
        <topology evidence="1">Multi-pass membrane protein</topology>
    </subcellularLocation>
</comment>
<dbReference type="GO" id="GO:0016020">
    <property type="term" value="C:membrane"/>
    <property type="evidence" value="ECO:0007669"/>
    <property type="project" value="UniProtKB-SubCell"/>
</dbReference>
<comment type="caution">
    <text evidence="9">The sequence shown here is derived from an EMBL/GenBank/DDBJ whole genome shotgun (WGS) entry which is preliminary data.</text>
</comment>
<feature type="region of interest" description="Disordered" evidence="7">
    <location>
        <begin position="677"/>
        <end position="705"/>
    </location>
</feature>
<dbReference type="AlphaFoldDB" id="A0AAN7YEN9"/>
<dbReference type="PANTHER" id="PTHR21355:SF0">
    <property type="entry name" value="G-PROTEIN COUPLED RECEPTOR-ASSOCIATED PROTEIN LMBRD2"/>
    <property type="match status" value="1"/>
</dbReference>
<feature type="coiled-coil region" evidence="6">
    <location>
        <begin position="203"/>
        <end position="237"/>
    </location>
</feature>
<evidence type="ECO:0000256" key="6">
    <source>
        <dbReference type="SAM" id="Coils"/>
    </source>
</evidence>
<protein>
    <submittedName>
        <fullName evidence="9">Uncharacterized protein</fullName>
    </submittedName>
</protein>
<evidence type="ECO:0000256" key="7">
    <source>
        <dbReference type="SAM" id="MobiDB-lite"/>
    </source>
</evidence>
<feature type="transmembrane region" description="Helical" evidence="8">
    <location>
        <begin position="45"/>
        <end position="66"/>
    </location>
</feature>
<feature type="transmembrane region" description="Helical" evidence="8">
    <location>
        <begin position="12"/>
        <end position="33"/>
    </location>
</feature>
<sequence length="705" mass="77420">MNTSMETGGSSVGSNIFAVVSLLVISILVLLLLRHYLPLRTTPSYLLVPVFLALALPCGIILLVPIDLASATESEDGLSRGVWLPEAVVLVTWRITYWLTFCLTWFVLPLLGEYCDSGYRDFRSRMLASLRSNARYQLITLGTGIAGLVYFILQNGFHVASIKGLVMALAYAWGLILAIGLMGHGLVALPRRLFLNAKVGDKLRRLQAMAPRLKDALDEAADDLGELENTVWQLKQRKYGTNANLQEWIDELADTTSVPDGRAGVAASARATNTRIPAVLTETYLAELTRKLKRARHKKARYADEWNQLCQQAHESQTILDAATTRKLDFGRETSGARGFISRLGLVSPSMRYQLHMNAIPYLRIGASIFFAAASIMVVFSEVVSSFAPKISIIGLTVVHHLDSDGSKVGFAGQLIAAAWLLYMDTCALYAISDVKVWGNRALVKRQTYAESACWYSLQVAKLTVPLSFNFITMLPPSVYKGTAFYQFLGKLINLTPLGSGFSTFFPLFLLLPVLASLFNVYGRLKSVIGFGVLEDESEENSSGFGTGGWREGKALIDRELQSRGESSNVGLTYQDRSSLDLERGRLPATSATAAGTSTPLSRAQQPRASTHVQEANRHFNSITNHEEEAAAAGDDGPRAFYQDFAERVKNTFDSPDRPEWVRGMGGAFKTPKWLQKSESRVESGDGGGVAKWFGGRGQDGRVRL</sequence>
<feature type="transmembrane region" description="Helical" evidence="8">
    <location>
        <begin position="411"/>
        <end position="432"/>
    </location>
</feature>
<dbReference type="Proteomes" id="UP001310890">
    <property type="component" value="Unassembled WGS sequence"/>
</dbReference>
<evidence type="ECO:0000256" key="1">
    <source>
        <dbReference type="ARBA" id="ARBA00004141"/>
    </source>
</evidence>
<organism evidence="9 10">
    <name type="scientific">Meristemomyces frigidus</name>
    <dbReference type="NCBI Taxonomy" id="1508187"/>
    <lineage>
        <taxon>Eukaryota</taxon>
        <taxon>Fungi</taxon>
        <taxon>Dikarya</taxon>
        <taxon>Ascomycota</taxon>
        <taxon>Pezizomycotina</taxon>
        <taxon>Dothideomycetes</taxon>
        <taxon>Dothideomycetidae</taxon>
        <taxon>Mycosphaerellales</taxon>
        <taxon>Teratosphaeriaceae</taxon>
        <taxon>Meristemomyces</taxon>
    </lineage>
</organism>
<evidence type="ECO:0000256" key="8">
    <source>
        <dbReference type="SAM" id="Phobius"/>
    </source>
</evidence>
<reference evidence="9" key="1">
    <citation type="submission" date="2023-08" db="EMBL/GenBank/DDBJ databases">
        <title>Black Yeasts Isolated from many extreme environments.</title>
        <authorList>
            <person name="Coleine C."/>
            <person name="Stajich J.E."/>
            <person name="Selbmann L."/>
        </authorList>
    </citation>
    <scope>NUCLEOTIDE SEQUENCE</scope>
    <source>
        <strain evidence="9">CCFEE 5401</strain>
    </source>
</reference>
<evidence type="ECO:0000256" key="4">
    <source>
        <dbReference type="ARBA" id="ARBA00022989"/>
    </source>
</evidence>
<dbReference type="PANTHER" id="PTHR21355">
    <property type="entry name" value="G-PROTEIN COUPLED RECEPTOR-ASSOCIATED PROTEIN LMBRD2"/>
    <property type="match status" value="1"/>
</dbReference>
<dbReference type="EMBL" id="JAVRRL010000054">
    <property type="protein sequence ID" value="KAK5110080.1"/>
    <property type="molecule type" value="Genomic_DNA"/>
</dbReference>
<dbReference type="InterPro" id="IPR051584">
    <property type="entry name" value="GPCR-associated_LMBR1"/>
</dbReference>
<evidence type="ECO:0000256" key="2">
    <source>
        <dbReference type="ARBA" id="ARBA00010487"/>
    </source>
</evidence>
<keyword evidence="5 8" id="KW-0472">Membrane</keyword>
<feature type="transmembrane region" description="Helical" evidence="8">
    <location>
        <begin position="495"/>
        <end position="519"/>
    </location>
</feature>
<keyword evidence="6" id="KW-0175">Coiled coil</keyword>
<feature type="transmembrane region" description="Helical" evidence="8">
    <location>
        <begin position="361"/>
        <end position="380"/>
    </location>
</feature>
<evidence type="ECO:0000256" key="3">
    <source>
        <dbReference type="ARBA" id="ARBA00022692"/>
    </source>
</evidence>
<feature type="transmembrane region" description="Helical" evidence="8">
    <location>
        <begin position="165"/>
        <end position="189"/>
    </location>
</feature>